<feature type="chain" id="PRO_5040771144" description="Tail specific protease domain-containing protein" evidence="2">
    <location>
        <begin position="19"/>
        <end position="871"/>
    </location>
</feature>
<dbReference type="OrthoDB" id="27214at2759"/>
<evidence type="ECO:0008006" key="7">
    <source>
        <dbReference type="Google" id="ProtNLM"/>
    </source>
</evidence>
<dbReference type="InterPro" id="IPR005151">
    <property type="entry name" value="Tail-specific_protease"/>
</dbReference>
<name>A0A9W4XIW2_9PLEO</name>
<sequence length="871" mass="95809">MSFIRILALSFCTFLAVAKPLKGKFAPRQEPSPTTPSPAVSTSCGDIIVLVKNDYNFFPASLAHDCLQSIPFNPAVAIRFLDYYNTTLQFQSTLEYLKAPPTGYQRPPFDVKKTLAGIKQNVTSGVYRNQYEFETQLQLFTSQLRDTHVNLDVGALSAFTFVSPYGLVSASSDGKEAPKIYIDDDLYREFVTGGEFKASHITKINGVDVLEYLEQFAERNSEGFLERHADWNAIMDSPAADIQGQLSTFQTASLYPGAQINFTFADMNGTTTEPNNEWWAYCSGCNDTGPLTTGGDFYNYFVLGLLPDSYDEEAQWWPALDLGDGGDNEDDDGDSDAFASVLQDYCNDGNPSKENWCFTSFGAYPNDPIVTQKDLAIQGEGVVSGYMLDGNDNSTAVLSIPVFFQLGDDITNFRQSILDFIGNASQANATRVIIDLQQNTGGLTFLAYDAFRMFFPNIEAYGASRKRSHELGNILGETYNGWWDLPSTDKETNYAYGASEWIATNRLNAATNRTFSSWAEYYTPRPDNGDTFSAAERYDFSNQNFDYAAFGDIPWGYDPDAPLVNVVPQWSPDEIVILTDGLCASACSLFVEFMTHQAGVRTIAVGGHPSPGPMQAVSGSRGAVSYSADEIDYDFQEGLAFPVDREDVAAKLPNRTDTGMWVRYAGVTIRDQVRADDPTPLQFKYLAADCRLYYTKDNAYNMTRLWRDVAHATWEDPSLCVQSSTGYPTGRNATSEKPPPASDSQKSGLLDLEPLAFTPWTDQSAFQLTSKSVAVNNGPLTPTLCDPKRPQCGSKQCRQVQLNCNGGVKATYACLTTCEVGERVPSCSGTCKEATRLDSKSNGKSGGTNAIRYQGFCHPPMSATKALPCPK</sequence>
<keyword evidence="2" id="KW-0732">Signal</keyword>
<organism evidence="5 6">
    <name type="scientific">Periconia digitata</name>
    <dbReference type="NCBI Taxonomy" id="1303443"/>
    <lineage>
        <taxon>Eukaryota</taxon>
        <taxon>Fungi</taxon>
        <taxon>Dikarya</taxon>
        <taxon>Ascomycota</taxon>
        <taxon>Pezizomycotina</taxon>
        <taxon>Dothideomycetes</taxon>
        <taxon>Pleosporomycetidae</taxon>
        <taxon>Pleosporales</taxon>
        <taxon>Massarineae</taxon>
        <taxon>Periconiaceae</taxon>
        <taxon>Periconia</taxon>
    </lineage>
</organism>
<proteinExistence type="predicted"/>
<dbReference type="GO" id="GO:0008236">
    <property type="term" value="F:serine-type peptidase activity"/>
    <property type="evidence" value="ECO:0007669"/>
    <property type="project" value="InterPro"/>
</dbReference>
<dbReference type="Pfam" id="PF23658">
    <property type="entry name" value="PDZ_CPAF_rel"/>
    <property type="match status" value="1"/>
</dbReference>
<feature type="domain" description="CPAF-like PDZ" evidence="4">
    <location>
        <begin position="160"/>
        <end position="277"/>
    </location>
</feature>
<dbReference type="SUPFAM" id="SSF52096">
    <property type="entry name" value="ClpP/crotonase"/>
    <property type="match status" value="1"/>
</dbReference>
<evidence type="ECO:0000259" key="4">
    <source>
        <dbReference type="Pfam" id="PF23658"/>
    </source>
</evidence>
<comment type="caution">
    <text evidence="5">The sequence shown here is derived from an EMBL/GenBank/DDBJ whole genome shotgun (WGS) entry which is preliminary data.</text>
</comment>
<evidence type="ECO:0000259" key="3">
    <source>
        <dbReference type="Pfam" id="PF03572"/>
    </source>
</evidence>
<dbReference type="InterPro" id="IPR052766">
    <property type="entry name" value="S41A_metabolite_peptidase"/>
</dbReference>
<feature type="signal peptide" evidence="2">
    <location>
        <begin position="1"/>
        <end position="18"/>
    </location>
</feature>
<reference evidence="5" key="1">
    <citation type="submission" date="2023-01" db="EMBL/GenBank/DDBJ databases">
        <authorList>
            <person name="Van Ghelder C."/>
            <person name="Rancurel C."/>
        </authorList>
    </citation>
    <scope>NUCLEOTIDE SEQUENCE</scope>
    <source>
        <strain evidence="5">CNCM I-4278</strain>
    </source>
</reference>
<evidence type="ECO:0000256" key="1">
    <source>
        <dbReference type="SAM" id="MobiDB-lite"/>
    </source>
</evidence>
<feature type="domain" description="Tail specific protease" evidence="3">
    <location>
        <begin position="396"/>
        <end position="597"/>
    </location>
</feature>
<gene>
    <name evidence="5" type="ORF">PDIGIT_LOCUS6652</name>
</gene>
<protein>
    <recommendedName>
        <fullName evidence="7">Tail specific protease domain-containing protein</fullName>
    </recommendedName>
</protein>
<dbReference type="Pfam" id="PF03572">
    <property type="entry name" value="Peptidase_S41"/>
    <property type="match status" value="1"/>
</dbReference>
<dbReference type="GO" id="GO:0006508">
    <property type="term" value="P:proteolysis"/>
    <property type="evidence" value="ECO:0007669"/>
    <property type="project" value="InterPro"/>
</dbReference>
<dbReference type="InterPro" id="IPR056186">
    <property type="entry name" value="PDZ_CPAF-rel"/>
</dbReference>
<dbReference type="EMBL" id="CAOQHR010000004">
    <property type="protein sequence ID" value="CAI6333604.1"/>
    <property type="molecule type" value="Genomic_DNA"/>
</dbReference>
<dbReference type="InterPro" id="IPR036298">
    <property type="entry name" value="Chalcone_isomerase_sf"/>
</dbReference>
<feature type="region of interest" description="Disordered" evidence="1">
    <location>
        <begin position="725"/>
        <end position="747"/>
    </location>
</feature>
<dbReference type="Gene3D" id="3.90.226.10">
    <property type="entry name" value="2-enoyl-CoA Hydratase, Chain A, domain 1"/>
    <property type="match status" value="1"/>
</dbReference>
<accession>A0A9W4XIW2</accession>
<dbReference type="AlphaFoldDB" id="A0A9W4XIW2"/>
<evidence type="ECO:0000313" key="6">
    <source>
        <dbReference type="Proteomes" id="UP001152607"/>
    </source>
</evidence>
<dbReference type="InterPro" id="IPR029045">
    <property type="entry name" value="ClpP/crotonase-like_dom_sf"/>
</dbReference>
<keyword evidence="6" id="KW-1185">Reference proteome</keyword>
<dbReference type="SUPFAM" id="SSF54626">
    <property type="entry name" value="Chalcone isomerase"/>
    <property type="match status" value="1"/>
</dbReference>
<evidence type="ECO:0000256" key="2">
    <source>
        <dbReference type="SAM" id="SignalP"/>
    </source>
</evidence>
<feature type="compositionally biased region" description="Polar residues" evidence="1">
    <location>
        <begin position="725"/>
        <end position="735"/>
    </location>
</feature>
<evidence type="ECO:0000313" key="5">
    <source>
        <dbReference type="EMBL" id="CAI6333604.1"/>
    </source>
</evidence>
<dbReference type="PANTHER" id="PTHR37049:SF5">
    <property type="entry name" value="TAIL SPECIFIC PROTEASE DOMAIN-CONTAINING PROTEIN"/>
    <property type="match status" value="1"/>
</dbReference>
<dbReference type="Proteomes" id="UP001152607">
    <property type="component" value="Unassembled WGS sequence"/>
</dbReference>
<dbReference type="PANTHER" id="PTHR37049">
    <property type="entry name" value="PEPTIDASE S41 FAMILY PROTEIN"/>
    <property type="match status" value="1"/>
</dbReference>
<dbReference type="GO" id="GO:0016872">
    <property type="term" value="F:intramolecular lyase activity"/>
    <property type="evidence" value="ECO:0007669"/>
    <property type="project" value="InterPro"/>
</dbReference>